<comment type="caution">
    <text evidence="2">The sequence shown here is derived from an EMBL/GenBank/DDBJ whole genome shotgun (WGS) entry which is preliminary data.</text>
</comment>
<dbReference type="EMBL" id="PYYB01000004">
    <property type="protein sequence ID" value="PTL54940.1"/>
    <property type="molecule type" value="Genomic_DNA"/>
</dbReference>
<protein>
    <submittedName>
        <fullName evidence="2">Uncharacterized protein</fullName>
    </submittedName>
</protein>
<dbReference type="AlphaFoldDB" id="A0A2T4UCI8"/>
<feature type="transmembrane region" description="Helical" evidence="1">
    <location>
        <begin position="37"/>
        <end position="55"/>
    </location>
</feature>
<gene>
    <name evidence="2" type="ORF">C7Y72_20425</name>
</gene>
<keyword evidence="1" id="KW-0472">Membrane</keyword>
<keyword evidence="1" id="KW-1133">Transmembrane helix</keyword>
<sequence>MRSADNRSGTALDVVVCVGIGLLATAAGLLADAAGASAEGSGGVTLGVVALGLLLDRWQRGRPAVDAVGLEGRVGYRRLVAIRTVPVLGLATWVIAVNQALLGLRLGSDGAQDLVPLAGGLVMWSVADRVVARRAAARTDVEERELGQEIVHELRLGAASTSSFAWRRDRQIHQLVGFLLLTALGVALVPVANFGGSVFGVPLAALGAFIVWKLVPQLRSPVAIAIDPRGLTVGAWPTVPWDAVESVLVHRVHFHHRLEVLVDRARVADPVLHRMLRRSKNAMSFPLHLVDAEPGEVLAAIRGARPEVPLMFPEGGGRLEVV</sequence>
<keyword evidence="1" id="KW-0812">Transmembrane</keyword>
<dbReference type="RefSeq" id="WP_107571041.1">
    <property type="nucleotide sequence ID" value="NZ_PYYB01000004.1"/>
</dbReference>
<evidence type="ECO:0000313" key="2">
    <source>
        <dbReference type="EMBL" id="PTL54940.1"/>
    </source>
</evidence>
<reference evidence="2 3" key="1">
    <citation type="submission" date="2018-03" db="EMBL/GenBank/DDBJ databases">
        <title>Aquarubrobacter algicola gen. nov., sp. nov., a novel actinobacterium isolated from shallow eutrophic lake during the end of cyanobacterial harmful algal blooms.</title>
        <authorList>
            <person name="Chun S.J."/>
        </authorList>
    </citation>
    <scope>NUCLEOTIDE SEQUENCE [LARGE SCALE GENOMIC DNA]</scope>
    <source>
        <strain evidence="2 3">Seoho-28</strain>
    </source>
</reference>
<feature type="transmembrane region" description="Helical" evidence="1">
    <location>
        <begin position="198"/>
        <end position="215"/>
    </location>
</feature>
<keyword evidence="3" id="KW-1185">Reference proteome</keyword>
<evidence type="ECO:0000313" key="3">
    <source>
        <dbReference type="Proteomes" id="UP000240739"/>
    </source>
</evidence>
<accession>A0A2T4UCI8</accession>
<feature type="transmembrane region" description="Helical" evidence="1">
    <location>
        <begin position="175"/>
        <end position="192"/>
    </location>
</feature>
<evidence type="ECO:0000256" key="1">
    <source>
        <dbReference type="SAM" id="Phobius"/>
    </source>
</evidence>
<feature type="transmembrane region" description="Helical" evidence="1">
    <location>
        <begin position="12"/>
        <end position="31"/>
    </location>
</feature>
<organism evidence="2 3">
    <name type="scientific">Paraconexibacter algicola</name>
    <dbReference type="NCBI Taxonomy" id="2133960"/>
    <lineage>
        <taxon>Bacteria</taxon>
        <taxon>Bacillati</taxon>
        <taxon>Actinomycetota</taxon>
        <taxon>Thermoleophilia</taxon>
        <taxon>Solirubrobacterales</taxon>
        <taxon>Paraconexibacteraceae</taxon>
        <taxon>Paraconexibacter</taxon>
    </lineage>
</organism>
<dbReference type="Proteomes" id="UP000240739">
    <property type="component" value="Unassembled WGS sequence"/>
</dbReference>
<proteinExistence type="predicted"/>
<name>A0A2T4UCI8_9ACTN</name>